<feature type="modified residue" description="4-aspartylphosphate" evidence="1">
    <location>
        <position position="54"/>
    </location>
</feature>
<protein>
    <submittedName>
        <fullName evidence="4">LytTR family two component transcriptional regulator</fullName>
    </submittedName>
</protein>
<dbReference type="AlphaFoldDB" id="A0A2P8DC07"/>
<dbReference type="GO" id="GO:0003677">
    <property type="term" value="F:DNA binding"/>
    <property type="evidence" value="ECO:0007669"/>
    <property type="project" value="InterPro"/>
</dbReference>
<evidence type="ECO:0000259" key="2">
    <source>
        <dbReference type="PROSITE" id="PS50110"/>
    </source>
</evidence>
<organism evidence="4 5">
    <name type="scientific">Taibaiella chishuiensis</name>
    <dbReference type="NCBI Taxonomy" id="1434707"/>
    <lineage>
        <taxon>Bacteria</taxon>
        <taxon>Pseudomonadati</taxon>
        <taxon>Bacteroidota</taxon>
        <taxon>Chitinophagia</taxon>
        <taxon>Chitinophagales</taxon>
        <taxon>Chitinophagaceae</taxon>
        <taxon>Taibaiella</taxon>
    </lineage>
</organism>
<comment type="caution">
    <text evidence="4">The sequence shown here is derived from an EMBL/GenBank/DDBJ whole genome shotgun (WGS) entry which is preliminary data.</text>
</comment>
<dbReference type="Proteomes" id="UP000240572">
    <property type="component" value="Unassembled WGS sequence"/>
</dbReference>
<keyword evidence="5" id="KW-1185">Reference proteome</keyword>
<dbReference type="Pfam" id="PF00072">
    <property type="entry name" value="Response_reg"/>
    <property type="match status" value="1"/>
</dbReference>
<dbReference type="Gene3D" id="3.40.50.2300">
    <property type="match status" value="1"/>
</dbReference>
<reference evidence="4 5" key="1">
    <citation type="submission" date="2018-03" db="EMBL/GenBank/DDBJ databases">
        <title>Genomic Encyclopedia of Type Strains, Phase III (KMG-III): the genomes of soil and plant-associated and newly described type strains.</title>
        <authorList>
            <person name="Whitman W."/>
        </authorList>
    </citation>
    <scope>NUCLEOTIDE SEQUENCE [LARGE SCALE GENOMIC DNA]</scope>
    <source>
        <strain evidence="4 5">CGMCC 1.12700</strain>
    </source>
</reference>
<dbReference type="Pfam" id="PF04397">
    <property type="entry name" value="LytTR"/>
    <property type="match status" value="1"/>
</dbReference>
<dbReference type="InterPro" id="IPR046947">
    <property type="entry name" value="LytR-like"/>
</dbReference>
<dbReference type="PROSITE" id="PS50110">
    <property type="entry name" value="RESPONSE_REGULATORY"/>
    <property type="match status" value="1"/>
</dbReference>
<keyword evidence="1" id="KW-0597">Phosphoprotein</keyword>
<dbReference type="SUPFAM" id="SSF52172">
    <property type="entry name" value="CheY-like"/>
    <property type="match status" value="1"/>
</dbReference>
<evidence type="ECO:0000259" key="3">
    <source>
        <dbReference type="PROSITE" id="PS50930"/>
    </source>
</evidence>
<dbReference type="RefSeq" id="WP_106521403.1">
    <property type="nucleotide sequence ID" value="NZ_PYGD01000001.1"/>
</dbReference>
<evidence type="ECO:0000313" key="5">
    <source>
        <dbReference type="Proteomes" id="UP000240572"/>
    </source>
</evidence>
<accession>A0A2P8DC07</accession>
<dbReference type="OrthoDB" id="1646880at2"/>
<feature type="domain" description="HTH LytTR-type" evidence="3">
    <location>
        <begin position="141"/>
        <end position="208"/>
    </location>
</feature>
<dbReference type="PROSITE" id="PS50930">
    <property type="entry name" value="HTH_LYTTR"/>
    <property type="match status" value="1"/>
</dbReference>
<dbReference type="Gene3D" id="2.40.50.1020">
    <property type="entry name" value="LytTr DNA-binding domain"/>
    <property type="match status" value="1"/>
</dbReference>
<name>A0A2P8DC07_9BACT</name>
<gene>
    <name evidence="4" type="ORF">B0I18_101875</name>
</gene>
<dbReference type="InterPro" id="IPR001789">
    <property type="entry name" value="Sig_transdc_resp-reg_receiver"/>
</dbReference>
<dbReference type="GO" id="GO:0000156">
    <property type="term" value="F:phosphorelay response regulator activity"/>
    <property type="evidence" value="ECO:0007669"/>
    <property type="project" value="InterPro"/>
</dbReference>
<dbReference type="PANTHER" id="PTHR37299:SF1">
    <property type="entry name" value="STAGE 0 SPORULATION PROTEIN A HOMOLOG"/>
    <property type="match status" value="1"/>
</dbReference>
<feature type="domain" description="Response regulatory" evidence="2">
    <location>
        <begin position="3"/>
        <end position="114"/>
    </location>
</feature>
<evidence type="ECO:0000313" key="4">
    <source>
        <dbReference type="EMBL" id="PSK94715.1"/>
    </source>
</evidence>
<dbReference type="PANTHER" id="PTHR37299">
    <property type="entry name" value="TRANSCRIPTIONAL REGULATOR-RELATED"/>
    <property type="match status" value="1"/>
</dbReference>
<dbReference type="SMART" id="SM00448">
    <property type="entry name" value="REC"/>
    <property type="match status" value="1"/>
</dbReference>
<dbReference type="EMBL" id="PYGD01000001">
    <property type="protein sequence ID" value="PSK94715.1"/>
    <property type="molecule type" value="Genomic_DNA"/>
</dbReference>
<proteinExistence type="predicted"/>
<sequence>MINCLIVDDEQHAIDILTHHVQQTNFLNLVLATTNAMEALDVINNQKIDLLFQDIQMPEISGIDMVKAINGKCKVILTTAYSEYALQGYELDVVDFLLKPVSFPRFIKAVQKVAALMPQQPAAPVAEARPEEDFIYVKTGIKHKVIKINLGEIDYIESLKNYVAIYHEGKKTLVYLSLKELEANLPASQFIRVHKSYIIPYARIMRIDGNQIILKNVQADILLGETYKAFFWEKIKNKTIG</sequence>
<evidence type="ECO:0000256" key="1">
    <source>
        <dbReference type="PROSITE-ProRule" id="PRU00169"/>
    </source>
</evidence>
<dbReference type="InterPro" id="IPR007492">
    <property type="entry name" value="LytTR_DNA-bd_dom"/>
</dbReference>
<dbReference type="SMART" id="SM00850">
    <property type="entry name" value="LytTR"/>
    <property type="match status" value="1"/>
</dbReference>
<dbReference type="InterPro" id="IPR011006">
    <property type="entry name" value="CheY-like_superfamily"/>
</dbReference>